<comment type="function">
    <text evidence="1">Monothiol glutaredoxin involved in the biogenesis of iron-sulfur clusters.</text>
</comment>
<feature type="binding site" evidence="9">
    <location>
        <begin position="82"/>
        <end position="83"/>
    </location>
    <ligand>
        <name>glutathione</name>
        <dbReference type="ChEBI" id="CHEBI:57925"/>
    </ligand>
</feature>
<dbReference type="AlphaFoldDB" id="A0A143WPG3"/>
<keyword evidence="4 10" id="KW-0479">Metal-binding</keyword>
<keyword evidence="6 10" id="KW-0411">Iron-sulfur</keyword>
<dbReference type="InterPro" id="IPR004480">
    <property type="entry name" value="Monothiol_GRX-rel"/>
</dbReference>
<feature type="binding site" evidence="9">
    <location>
        <position position="69"/>
    </location>
    <ligand>
        <name>glutathione</name>
        <dbReference type="ChEBI" id="CHEBI:57925"/>
    </ligand>
</feature>
<dbReference type="EMBL" id="LN999831">
    <property type="protein sequence ID" value="CUX95655.1"/>
    <property type="molecule type" value="Genomic_DNA"/>
</dbReference>
<dbReference type="InterPro" id="IPR036249">
    <property type="entry name" value="Thioredoxin-like_sf"/>
</dbReference>
<proteinExistence type="inferred from homology"/>
<dbReference type="Gene3D" id="3.40.30.10">
    <property type="entry name" value="Glutaredoxin"/>
    <property type="match status" value="1"/>
</dbReference>
<evidence type="ECO:0000313" key="13">
    <source>
        <dbReference type="Proteomes" id="UP000095697"/>
    </source>
</evidence>
<evidence type="ECO:0000256" key="1">
    <source>
        <dbReference type="ARBA" id="ARBA00002853"/>
    </source>
</evidence>
<dbReference type="Pfam" id="PF00462">
    <property type="entry name" value="Glutaredoxin"/>
    <property type="match status" value="1"/>
</dbReference>
<gene>
    <name evidence="12" type="primary">grxD</name>
    <name evidence="12" type="ORF">PMARG_ME00037</name>
</gene>
<dbReference type="PROSITE" id="PS51354">
    <property type="entry name" value="GLUTAREDOXIN_2"/>
    <property type="match status" value="1"/>
</dbReference>
<dbReference type="InterPro" id="IPR014434">
    <property type="entry name" value="Monothiol_GRX"/>
</dbReference>
<evidence type="ECO:0000256" key="3">
    <source>
        <dbReference type="ARBA" id="ARBA00022714"/>
    </source>
</evidence>
<evidence type="ECO:0000256" key="6">
    <source>
        <dbReference type="ARBA" id="ARBA00023014"/>
    </source>
</evidence>
<evidence type="ECO:0000256" key="8">
    <source>
        <dbReference type="PIRNR" id="PIRNR005894"/>
    </source>
</evidence>
<dbReference type="InterPro" id="IPR033658">
    <property type="entry name" value="GRX_PICOT-like"/>
</dbReference>
<feature type="binding site" evidence="10">
    <location>
        <position position="28"/>
    </location>
    <ligand>
        <name>[2Fe-2S] cluster</name>
        <dbReference type="ChEBI" id="CHEBI:190135"/>
        <note>ligand shared between dimeric partners</note>
    </ligand>
</feature>
<name>A0A143WPG3_9ENTR</name>
<evidence type="ECO:0000256" key="2">
    <source>
        <dbReference type="ARBA" id="ARBA00009630"/>
    </source>
</evidence>
<feature type="domain" description="Glutaredoxin" evidence="11">
    <location>
        <begin position="15"/>
        <end position="79"/>
    </location>
</feature>
<protein>
    <recommendedName>
        <fullName evidence="8">Glutaredoxin</fullName>
    </recommendedName>
</protein>
<sequence length="110" mass="12584">MNIKKIKQQIKENKILLYMKGSPNCPSCGFSAKAVEIISKYVENFSYIDVLINPDIRVELPKLANWPTFPQLWINGNFIGGCDIIIEMYQNGELKEIINNLRLNAVNNQP</sequence>
<organism evidence="12 13">
    <name type="scientific">Candidatus Mikella endobia</name>
    <dbReference type="NCBI Taxonomy" id="1778264"/>
    <lineage>
        <taxon>Bacteria</taxon>
        <taxon>Pseudomonadati</taxon>
        <taxon>Pseudomonadota</taxon>
        <taxon>Gammaproteobacteria</taxon>
        <taxon>Enterobacterales</taxon>
        <taxon>Enterobacteriaceae</taxon>
        <taxon>Candidatus Mikella</taxon>
    </lineage>
</organism>
<keyword evidence="3 10" id="KW-0001">2Fe-2S</keyword>
<dbReference type="PIRSF" id="PIRSF005894">
    <property type="entry name" value="Monothiol_GRX"/>
    <property type="match status" value="1"/>
</dbReference>
<dbReference type="GO" id="GO:0046872">
    <property type="term" value="F:metal ion binding"/>
    <property type="evidence" value="ECO:0007669"/>
    <property type="project" value="UniProtKB-KW"/>
</dbReference>
<evidence type="ECO:0000259" key="11">
    <source>
        <dbReference type="Pfam" id="PF00462"/>
    </source>
</evidence>
<dbReference type="PANTHER" id="PTHR10293:SF72">
    <property type="entry name" value="MONOTHIOL GLUTAREDOXIN-S14, CHLOROPLASTIC"/>
    <property type="match status" value="1"/>
</dbReference>
<keyword evidence="7" id="KW-0676">Redox-active center</keyword>
<evidence type="ECO:0000256" key="7">
    <source>
        <dbReference type="ARBA" id="ARBA00023284"/>
    </source>
</evidence>
<feature type="binding site" evidence="9">
    <location>
        <position position="20"/>
    </location>
    <ligand>
        <name>glutathione</name>
        <dbReference type="ChEBI" id="CHEBI:57925"/>
    </ligand>
</feature>
<evidence type="ECO:0000256" key="5">
    <source>
        <dbReference type="ARBA" id="ARBA00023004"/>
    </source>
</evidence>
<dbReference type="KEGG" id="cmik:PMARG_ME00037"/>
<dbReference type="GO" id="GO:0051537">
    <property type="term" value="F:2 iron, 2 sulfur cluster binding"/>
    <property type="evidence" value="ECO:0007669"/>
    <property type="project" value="UniProtKB-KW"/>
</dbReference>
<evidence type="ECO:0000256" key="4">
    <source>
        <dbReference type="ARBA" id="ARBA00022723"/>
    </source>
</evidence>
<dbReference type="RefSeq" id="WP_067568973.1">
    <property type="nucleotide sequence ID" value="NZ_LN999831.1"/>
</dbReference>
<keyword evidence="5 10" id="KW-0408">Iron</keyword>
<feature type="binding site" evidence="9">
    <location>
        <position position="57"/>
    </location>
    <ligand>
        <name>glutathione</name>
        <dbReference type="ChEBI" id="CHEBI:57925"/>
    </ligand>
</feature>
<dbReference type="NCBIfam" id="TIGR00365">
    <property type="entry name" value="Grx4 family monothiol glutaredoxin"/>
    <property type="match status" value="1"/>
</dbReference>
<accession>A0A143WPG3</accession>
<dbReference type="GO" id="GO:0015036">
    <property type="term" value="F:disulfide oxidoreductase activity"/>
    <property type="evidence" value="ECO:0007669"/>
    <property type="project" value="InterPro"/>
</dbReference>
<dbReference type="CDD" id="cd03028">
    <property type="entry name" value="GRX_PICOT_like"/>
    <property type="match status" value="1"/>
</dbReference>
<dbReference type="Proteomes" id="UP000095697">
    <property type="component" value="Chromosome I"/>
</dbReference>
<dbReference type="InterPro" id="IPR002109">
    <property type="entry name" value="Glutaredoxin"/>
</dbReference>
<evidence type="ECO:0000313" key="12">
    <source>
        <dbReference type="EMBL" id="CUX95655.1"/>
    </source>
</evidence>
<evidence type="ECO:0000256" key="10">
    <source>
        <dbReference type="PIRSR" id="PIRSR005894-2"/>
    </source>
</evidence>
<dbReference type="OrthoDB" id="9804115at2"/>
<keyword evidence="13" id="KW-1185">Reference proteome</keyword>
<dbReference type="PANTHER" id="PTHR10293">
    <property type="entry name" value="GLUTAREDOXIN FAMILY MEMBER"/>
    <property type="match status" value="1"/>
</dbReference>
<dbReference type="STRING" id="1778264.PMARG_ME00037"/>
<dbReference type="SUPFAM" id="SSF52833">
    <property type="entry name" value="Thioredoxin-like"/>
    <property type="match status" value="1"/>
</dbReference>
<comment type="similarity">
    <text evidence="2 8">Belongs to the glutaredoxin family. Monothiol subfamily.</text>
</comment>
<reference evidence="13" key="1">
    <citation type="submission" date="2016-01" db="EMBL/GenBank/DDBJ databases">
        <authorList>
            <person name="Husnik F."/>
        </authorList>
    </citation>
    <scope>NUCLEOTIDE SEQUENCE [LARGE SCALE GENOMIC DNA]</scope>
</reference>
<evidence type="ECO:0000256" key="9">
    <source>
        <dbReference type="PIRSR" id="PIRSR005894-1"/>
    </source>
</evidence>